<feature type="domain" description="PH" evidence="2">
    <location>
        <begin position="5"/>
        <end position="123"/>
    </location>
</feature>
<sequence>MKKVYRIKYGKSILFKPLLFLLIMPLLSWLIWSDRLDSIAIVATLALAYILPILYLNYQYWRNDVDQVVAVDSSQGLVEIQKGTQTFLFSIDEVVACDSVNVRPFQKIHREYSYLRIKTASDTFIITHFTIKPEELLSQLRIPYEDIEVFFPSLDYERLSPKQVKKNQAYVERKKREFFDRYSGFQNIELEEIVKNRGQYADYAVAAAYEILSSRKINPVNKAQA</sequence>
<name>A0ABS7CU20_9BACT</name>
<organism evidence="3 4">
    <name type="scientific">Pontibacter aydingkolensis</name>
    <dbReference type="NCBI Taxonomy" id="1911536"/>
    <lineage>
        <taxon>Bacteria</taxon>
        <taxon>Pseudomonadati</taxon>
        <taxon>Bacteroidota</taxon>
        <taxon>Cytophagia</taxon>
        <taxon>Cytophagales</taxon>
        <taxon>Hymenobacteraceae</taxon>
        <taxon>Pontibacter</taxon>
    </lineage>
</organism>
<keyword evidence="1" id="KW-1133">Transmembrane helix</keyword>
<reference evidence="3 4" key="1">
    <citation type="journal article" date="2016" name="Int. J. Syst. Evol. Microbiol.">
        <title>Pontibacter aydingkolensis sp. nov., isolated from soil of a salt lake.</title>
        <authorList>
            <person name="Osman G."/>
            <person name="Zhang T."/>
            <person name="Lou K."/>
            <person name="Gao Y."/>
            <person name="Chang W."/>
            <person name="Lin Q."/>
            <person name="Yang H.M."/>
            <person name="Huo X.D."/>
            <person name="Wang N."/>
        </authorList>
    </citation>
    <scope>NUCLEOTIDE SEQUENCE [LARGE SCALE GENOMIC DNA]</scope>
    <source>
        <strain evidence="3 4">KACC 19255</strain>
    </source>
</reference>
<evidence type="ECO:0000313" key="4">
    <source>
        <dbReference type="Proteomes" id="UP000813018"/>
    </source>
</evidence>
<dbReference type="RefSeq" id="WP_219877232.1">
    <property type="nucleotide sequence ID" value="NZ_JAHYXK010000006.1"/>
</dbReference>
<accession>A0ABS7CU20</accession>
<keyword evidence="4" id="KW-1185">Reference proteome</keyword>
<keyword evidence="1" id="KW-0812">Transmembrane</keyword>
<dbReference type="InterPro" id="IPR058916">
    <property type="entry name" value="PH_40"/>
</dbReference>
<evidence type="ECO:0000259" key="2">
    <source>
        <dbReference type="Pfam" id="PF26566"/>
    </source>
</evidence>
<feature type="transmembrane region" description="Helical" evidence="1">
    <location>
        <begin position="38"/>
        <end position="58"/>
    </location>
</feature>
<feature type="transmembrane region" description="Helical" evidence="1">
    <location>
        <begin position="12"/>
        <end position="32"/>
    </location>
</feature>
<evidence type="ECO:0000313" key="3">
    <source>
        <dbReference type="EMBL" id="MBW7467354.1"/>
    </source>
</evidence>
<keyword evidence="1" id="KW-0472">Membrane</keyword>
<protein>
    <recommendedName>
        <fullName evidence="2">PH domain-containing protein</fullName>
    </recommendedName>
</protein>
<dbReference type="Proteomes" id="UP000813018">
    <property type="component" value="Unassembled WGS sequence"/>
</dbReference>
<gene>
    <name evidence="3" type="ORF">K0O23_09755</name>
</gene>
<comment type="caution">
    <text evidence="3">The sequence shown here is derived from an EMBL/GenBank/DDBJ whole genome shotgun (WGS) entry which is preliminary data.</text>
</comment>
<evidence type="ECO:0000256" key="1">
    <source>
        <dbReference type="SAM" id="Phobius"/>
    </source>
</evidence>
<dbReference type="Pfam" id="PF26566">
    <property type="entry name" value="PH_40"/>
    <property type="match status" value="1"/>
</dbReference>
<dbReference type="EMBL" id="JAHYXK010000006">
    <property type="protein sequence ID" value="MBW7467354.1"/>
    <property type="molecule type" value="Genomic_DNA"/>
</dbReference>
<proteinExistence type="predicted"/>